<dbReference type="GO" id="GO:0006508">
    <property type="term" value="P:proteolysis"/>
    <property type="evidence" value="ECO:0007669"/>
    <property type="project" value="InterPro"/>
</dbReference>
<dbReference type="GO" id="GO:0009535">
    <property type="term" value="C:chloroplast thylakoid membrane"/>
    <property type="evidence" value="ECO:0007669"/>
    <property type="project" value="TreeGrafter"/>
</dbReference>
<keyword evidence="7" id="KW-0645">Protease</keyword>
<evidence type="ECO:0000313" key="7">
    <source>
        <dbReference type="RefSeq" id="XP_020112508.1"/>
    </source>
</evidence>
<feature type="non-terminal residue" evidence="7">
    <location>
        <position position="1"/>
    </location>
</feature>
<keyword evidence="7" id="KW-0378">Hydrolase</keyword>
<proteinExistence type="predicted"/>
<evidence type="ECO:0000313" key="6">
    <source>
        <dbReference type="Proteomes" id="UP000515123"/>
    </source>
</evidence>
<dbReference type="SUPFAM" id="SSF52540">
    <property type="entry name" value="P-loop containing nucleoside triphosphate hydrolases"/>
    <property type="match status" value="1"/>
</dbReference>
<keyword evidence="6" id="KW-1185">Reference proteome</keyword>
<dbReference type="GO" id="GO:0004222">
    <property type="term" value="F:metalloendopeptidase activity"/>
    <property type="evidence" value="ECO:0007669"/>
    <property type="project" value="InterPro"/>
</dbReference>
<dbReference type="AlphaFoldDB" id="A0A6P5H4V0"/>
<feature type="coiled-coil region" evidence="3">
    <location>
        <begin position="100"/>
        <end position="188"/>
    </location>
</feature>
<evidence type="ECO:0000256" key="2">
    <source>
        <dbReference type="ARBA" id="ARBA00022946"/>
    </source>
</evidence>
<dbReference type="SMART" id="SM00382">
    <property type="entry name" value="AAA"/>
    <property type="match status" value="1"/>
</dbReference>
<dbReference type="GeneID" id="109727026"/>
<reference evidence="7" key="2">
    <citation type="submission" date="2025-08" db="UniProtKB">
        <authorList>
            <consortium name="RefSeq"/>
        </authorList>
    </citation>
    <scope>IDENTIFICATION</scope>
    <source>
        <tissue evidence="7">Leaf</tissue>
    </source>
</reference>
<protein>
    <submittedName>
        <fullName evidence="7">Probable inactive ATP-dependent zinc metalloprotease FTSHI 5, chloroplastic</fullName>
    </submittedName>
</protein>
<dbReference type="InterPro" id="IPR037219">
    <property type="entry name" value="Peptidase_M41-like"/>
</dbReference>
<dbReference type="Pfam" id="PF00004">
    <property type="entry name" value="AAA"/>
    <property type="match status" value="1"/>
</dbReference>
<dbReference type="InterPro" id="IPR003593">
    <property type="entry name" value="AAA+_ATPase"/>
</dbReference>
<dbReference type="InterPro" id="IPR027417">
    <property type="entry name" value="P-loop_NTPase"/>
</dbReference>
<dbReference type="Pfam" id="PF01434">
    <property type="entry name" value="Peptidase_M41"/>
    <property type="match status" value="1"/>
</dbReference>
<dbReference type="SUPFAM" id="SSF140990">
    <property type="entry name" value="FtsH protease domain-like"/>
    <property type="match status" value="1"/>
</dbReference>
<evidence type="ECO:0000256" key="4">
    <source>
        <dbReference type="SAM" id="Phobius"/>
    </source>
</evidence>
<dbReference type="Proteomes" id="UP000515123">
    <property type="component" value="Linkage group 1"/>
</dbReference>
<dbReference type="GO" id="GO:0016887">
    <property type="term" value="F:ATP hydrolysis activity"/>
    <property type="evidence" value="ECO:0007669"/>
    <property type="project" value="InterPro"/>
</dbReference>
<evidence type="ECO:0000259" key="5">
    <source>
        <dbReference type="SMART" id="SM00382"/>
    </source>
</evidence>
<evidence type="ECO:0000256" key="3">
    <source>
        <dbReference type="SAM" id="Coils"/>
    </source>
</evidence>
<dbReference type="OrthoDB" id="2016434at2759"/>
<organism evidence="6 7">
    <name type="scientific">Ananas comosus</name>
    <name type="common">Pineapple</name>
    <name type="synonym">Ananas ananas</name>
    <dbReference type="NCBI Taxonomy" id="4615"/>
    <lineage>
        <taxon>Eukaryota</taxon>
        <taxon>Viridiplantae</taxon>
        <taxon>Streptophyta</taxon>
        <taxon>Embryophyta</taxon>
        <taxon>Tracheophyta</taxon>
        <taxon>Spermatophyta</taxon>
        <taxon>Magnoliopsida</taxon>
        <taxon>Liliopsida</taxon>
        <taxon>Poales</taxon>
        <taxon>Bromeliaceae</taxon>
        <taxon>Bromelioideae</taxon>
        <taxon>Ananas</taxon>
    </lineage>
</organism>
<keyword evidence="2" id="KW-0809">Transit peptide</keyword>
<dbReference type="Gene3D" id="1.20.58.760">
    <property type="entry name" value="Peptidase M41"/>
    <property type="match status" value="1"/>
</dbReference>
<dbReference type="Gene3D" id="3.40.50.300">
    <property type="entry name" value="P-loop containing nucleotide triphosphate hydrolases"/>
    <property type="match status" value="1"/>
</dbReference>
<dbReference type="PANTHER" id="PTHR23076">
    <property type="entry name" value="METALLOPROTEASE M41 FTSH"/>
    <property type="match status" value="1"/>
</dbReference>
<dbReference type="InterPro" id="IPR000642">
    <property type="entry name" value="Peptidase_M41"/>
</dbReference>
<dbReference type="FunFam" id="3.40.50.300:FF:001891">
    <property type="entry name" value="ATP-dependent zinc metalloprotease FtsH 3"/>
    <property type="match status" value="1"/>
</dbReference>
<comment type="function">
    <text evidence="1">Probable ATP-dependent zinc metallopeptidase.</text>
</comment>
<keyword evidence="3" id="KW-0175">Coiled coil</keyword>
<gene>
    <name evidence="7" type="primary">LOC109727026</name>
</gene>
<feature type="domain" description="AAA+ ATPase" evidence="5">
    <location>
        <begin position="727"/>
        <end position="867"/>
    </location>
</feature>
<dbReference type="InterPro" id="IPR003959">
    <property type="entry name" value="ATPase_AAA_core"/>
</dbReference>
<dbReference type="GO" id="GO:0005524">
    <property type="term" value="F:ATP binding"/>
    <property type="evidence" value="ECO:0007669"/>
    <property type="project" value="InterPro"/>
</dbReference>
<accession>A0A6P5H4V0</accession>
<dbReference type="RefSeq" id="XP_020112508.1">
    <property type="nucleotide sequence ID" value="XM_020256919.1"/>
</dbReference>
<keyword evidence="4" id="KW-0812">Transmembrane</keyword>
<sequence>HHSPPIPPTTITTTTILDLARKPLALLLFSVAIGFLPSPLAQSRALAAPASVATKEEAAKPNKGDTFSDHEFSIYTRKLLSAVSVLLERIEEVRASKGDLDIVREALKEVKERRKEVQGEVLGNLNAELRELRKDREELVKKSSEVMEAAFAARKERDRLLKSGGGGGDEVRESVEILERRLGEFEKEYNGLWEKIGEIEDRISRRETLTFSIAIRELSFIERESELLVERFSNQLRRKDRESVLKSIPSRLSRDDVQKDLEAAQNKYWEQMLLPTVLEAEDFEIYSDTSTRNFSLQIKEALKESKKLQSNLENQIRRKMKKFGDEKRFVVRTPEEEVLKGFPEVELKWRFGENDVVVPKAVTLHLFHGWKKWREEAKAKLKRELLENADLGREYMAQRQERILLDRERVMTKTWFNDERNRWEMDPVAVPYAVSRKLVESARIRHDWGVMYLALKGDDREYYVDIKEFDLLFEEFGGFDGMYLKMLASGIPTAVQLMWIPLSELDIRQQFLLVTRILSQCLIGLWNSGVVSYVRAWVFLKIKNITDDFMVVVGFPLVELIIPKQVRMSLGMAWPEEAYQFVGTTWYLKWQSEAEMNYRSRKTNSIRWYLWFLIRSAIYGYVLFNVFCYLKRKIPKLLGYGPLRRDPNLRKFRRVKFYFQYKLLRRIRRKKEGIDPIRTAFDQMKRVKNPPIRLEDFASVDSMREEINDIVTCLRNPTAFQEKGARAPRGVLIVGERGTGKTSLALAIAAEAKVPVVEVKAHQLEAGLWVGQSASNVRELFQTARDLAPVIIFVEDFDLFAGVRGQFIHTTKQDHEAFINQLLVELDGFENQDGVLLMATTRNLKQIDEALKRPGRMDRVLHLQRPTQMEREKILQFAAKETMDKELIDFVDWKKVAEKTALLRPIELKLVPLALEGSAFRSKFLDTDELMSYCSWFATFSSTIPKWLRRTPIAKKISKHIVNHLGLTLTREDMQQVVDLMEPYGQISNGIELLSPPLDWSMETKFPHAVWAAGRGLITLLLPNFDIVDNIWLEPTAWEGIGCTKITKAKNEGSVNGNVESRSYLEKKLVFCFGSYIASQLLLPFGEENFLSSSELKQAQEIATRMVIQYGWGPDDSPAIYITSKAVGSLSMGNNHEFEMAAKVEKMYDLGYDKAREMLLKNRKVLEKIVEQLLEFENLTGEDLINILNENGGIREQEPFFLSKSYYSELTSDGAMDDNGNGAALNLLGTTV</sequence>
<dbReference type="GO" id="GO:0004176">
    <property type="term" value="F:ATP-dependent peptidase activity"/>
    <property type="evidence" value="ECO:0007669"/>
    <property type="project" value="InterPro"/>
</dbReference>
<name>A0A6P5H4V0_ANACO</name>
<evidence type="ECO:0000256" key="1">
    <source>
        <dbReference type="ARBA" id="ARBA00003497"/>
    </source>
</evidence>
<dbReference type="PANTHER" id="PTHR23076:SF58">
    <property type="entry name" value="INACTIVE ATP-DEPENDENT ZINC METALLOPROTEASE FTSHI 5, CHLOROPLASTIC-RELATED"/>
    <property type="match status" value="1"/>
</dbReference>
<reference evidence="6" key="1">
    <citation type="journal article" date="2015" name="Nat. Genet.">
        <title>The pineapple genome and the evolution of CAM photosynthesis.</title>
        <authorList>
            <person name="Ming R."/>
            <person name="VanBuren R."/>
            <person name="Wai C.M."/>
            <person name="Tang H."/>
            <person name="Schatz M.C."/>
            <person name="Bowers J.E."/>
            <person name="Lyons E."/>
            <person name="Wang M.L."/>
            <person name="Chen J."/>
            <person name="Biggers E."/>
            <person name="Zhang J."/>
            <person name="Huang L."/>
            <person name="Zhang L."/>
            <person name="Miao W."/>
            <person name="Zhang J."/>
            <person name="Ye Z."/>
            <person name="Miao C."/>
            <person name="Lin Z."/>
            <person name="Wang H."/>
            <person name="Zhou H."/>
            <person name="Yim W.C."/>
            <person name="Priest H.D."/>
            <person name="Zheng C."/>
            <person name="Woodhouse M."/>
            <person name="Edger P.P."/>
            <person name="Guyot R."/>
            <person name="Guo H.B."/>
            <person name="Guo H."/>
            <person name="Zheng G."/>
            <person name="Singh R."/>
            <person name="Sharma A."/>
            <person name="Min X."/>
            <person name="Zheng Y."/>
            <person name="Lee H."/>
            <person name="Gurtowski J."/>
            <person name="Sedlazeck F.J."/>
            <person name="Harkess A."/>
            <person name="McKain M.R."/>
            <person name="Liao Z."/>
            <person name="Fang J."/>
            <person name="Liu J."/>
            <person name="Zhang X."/>
            <person name="Zhang Q."/>
            <person name="Hu W."/>
            <person name="Qin Y."/>
            <person name="Wang K."/>
            <person name="Chen L.Y."/>
            <person name="Shirley N."/>
            <person name="Lin Y.R."/>
            <person name="Liu L.Y."/>
            <person name="Hernandez A.G."/>
            <person name="Wright C.L."/>
            <person name="Bulone V."/>
            <person name="Tuskan G.A."/>
            <person name="Heath K."/>
            <person name="Zee F."/>
            <person name="Moore P.H."/>
            <person name="Sunkar R."/>
            <person name="Leebens-Mack J.H."/>
            <person name="Mockler T."/>
            <person name="Bennetzen J.L."/>
            <person name="Freeling M."/>
            <person name="Sankoff D."/>
            <person name="Paterson A.H."/>
            <person name="Zhu X."/>
            <person name="Yang X."/>
            <person name="Smith J.A."/>
            <person name="Cushman J.C."/>
            <person name="Paull R.E."/>
            <person name="Yu Q."/>
        </authorList>
    </citation>
    <scope>NUCLEOTIDE SEQUENCE [LARGE SCALE GENOMIC DNA]</scope>
    <source>
        <strain evidence="6">cv. F153</strain>
    </source>
</reference>
<feature type="transmembrane region" description="Helical" evidence="4">
    <location>
        <begin position="608"/>
        <end position="630"/>
    </location>
</feature>
<keyword evidence="4" id="KW-0472">Membrane</keyword>
<keyword evidence="7" id="KW-0482">Metalloprotease</keyword>
<keyword evidence="4" id="KW-1133">Transmembrane helix</keyword>